<feature type="compositionally biased region" description="Polar residues" evidence="1">
    <location>
        <begin position="93"/>
        <end position="102"/>
    </location>
</feature>
<evidence type="ECO:0000313" key="3">
    <source>
        <dbReference type="Proteomes" id="UP000224006"/>
    </source>
</evidence>
<dbReference type="GeneID" id="40309382"/>
<comment type="caution">
    <text evidence="2">The sequence shown here is derived from an EMBL/GenBank/DDBJ whole genome shotgun (WGS) entry which is preliminary data.</text>
</comment>
<reference evidence="2 3" key="1">
    <citation type="submission" date="2017-09" db="EMBL/GenBank/DDBJ databases">
        <title>Genome sequencing of Besnoitia besnoiti strain Bb-Ger1.</title>
        <authorList>
            <person name="Schares G."/>
            <person name="Venepally P."/>
            <person name="Lorenzi H.A."/>
        </authorList>
    </citation>
    <scope>NUCLEOTIDE SEQUENCE [LARGE SCALE GENOMIC DNA]</scope>
    <source>
        <strain evidence="2 3">Bb-Ger1</strain>
    </source>
</reference>
<feature type="compositionally biased region" description="Basic and acidic residues" evidence="1">
    <location>
        <begin position="71"/>
        <end position="82"/>
    </location>
</feature>
<evidence type="ECO:0000256" key="1">
    <source>
        <dbReference type="SAM" id="MobiDB-lite"/>
    </source>
</evidence>
<dbReference type="KEGG" id="bbes:BESB_044520"/>
<evidence type="ECO:0000313" key="2">
    <source>
        <dbReference type="EMBL" id="PFH36260.1"/>
    </source>
</evidence>
<organism evidence="2 3">
    <name type="scientific">Besnoitia besnoiti</name>
    <name type="common">Apicomplexan protozoan</name>
    <dbReference type="NCBI Taxonomy" id="94643"/>
    <lineage>
        <taxon>Eukaryota</taxon>
        <taxon>Sar</taxon>
        <taxon>Alveolata</taxon>
        <taxon>Apicomplexa</taxon>
        <taxon>Conoidasida</taxon>
        <taxon>Coccidia</taxon>
        <taxon>Eucoccidiorida</taxon>
        <taxon>Eimeriorina</taxon>
        <taxon>Sarcocystidae</taxon>
        <taxon>Besnoitia</taxon>
    </lineage>
</organism>
<accession>A0A2A9MLC7</accession>
<dbReference type="AlphaFoldDB" id="A0A2A9MLC7"/>
<keyword evidence="3" id="KW-1185">Reference proteome</keyword>
<protein>
    <submittedName>
        <fullName evidence="2">Uncharacterized protein</fullName>
    </submittedName>
</protein>
<name>A0A2A9MLC7_BESBE</name>
<feature type="region of interest" description="Disordered" evidence="1">
    <location>
        <begin position="60"/>
        <end position="117"/>
    </location>
</feature>
<proteinExistence type="predicted"/>
<gene>
    <name evidence="2" type="ORF">BESB_044520</name>
</gene>
<dbReference type="EMBL" id="NWUJ01000003">
    <property type="protein sequence ID" value="PFH36260.1"/>
    <property type="molecule type" value="Genomic_DNA"/>
</dbReference>
<dbReference type="VEuPathDB" id="ToxoDB:BESB_044520"/>
<dbReference type="RefSeq" id="XP_029220269.1">
    <property type="nucleotide sequence ID" value="XM_029362903.1"/>
</dbReference>
<sequence>MTRTRVHAPVVNVAHAVQSRNTCRRENSAQLPRAPAREILEARPGVFALSLCECTPELKRQTRAGAGGRPPTDEARLGDHANHSKPPSELATVASSRESLSSGMKIKARKRRGEADWGTASRLWGRHVF</sequence>
<dbReference type="Proteomes" id="UP000224006">
    <property type="component" value="Chromosome III"/>
</dbReference>